<keyword evidence="3" id="KW-1003">Cell membrane</keyword>
<feature type="transmembrane region" description="Helical" evidence="7">
    <location>
        <begin position="124"/>
        <end position="143"/>
    </location>
</feature>
<dbReference type="PANTHER" id="PTHR42920">
    <property type="entry name" value="OS03G0707200 PROTEIN-RELATED"/>
    <property type="match status" value="1"/>
</dbReference>
<feature type="transmembrane region" description="Helical" evidence="7">
    <location>
        <begin position="192"/>
        <end position="212"/>
    </location>
</feature>
<evidence type="ECO:0000256" key="3">
    <source>
        <dbReference type="ARBA" id="ARBA00022475"/>
    </source>
</evidence>
<dbReference type="InterPro" id="IPR000620">
    <property type="entry name" value="EamA_dom"/>
</dbReference>
<evidence type="ECO:0000256" key="7">
    <source>
        <dbReference type="SAM" id="Phobius"/>
    </source>
</evidence>
<evidence type="ECO:0000259" key="8">
    <source>
        <dbReference type="Pfam" id="PF00892"/>
    </source>
</evidence>
<dbReference type="PANTHER" id="PTHR42920:SF14">
    <property type="entry name" value="TRANSPORTER, DRUG_METABOLITE EXPORTER FAMILY"/>
    <property type="match status" value="1"/>
</dbReference>
<feature type="transmembrane region" description="Helical" evidence="7">
    <location>
        <begin position="277"/>
        <end position="297"/>
    </location>
</feature>
<feature type="transmembrane region" description="Helical" evidence="7">
    <location>
        <begin position="98"/>
        <end position="117"/>
    </location>
</feature>
<dbReference type="InterPro" id="IPR037185">
    <property type="entry name" value="EmrE-like"/>
</dbReference>
<evidence type="ECO:0000313" key="10">
    <source>
        <dbReference type="Proteomes" id="UP000646738"/>
    </source>
</evidence>
<gene>
    <name evidence="9" type="ORF">Srubr_42700</name>
</gene>
<feature type="transmembrane region" description="Helical" evidence="7">
    <location>
        <begin position="254"/>
        <end position="271"/>
    </location>
</feature>
<dbReference type="RefSeq" id="WP_189990439.1">
    <property type="nucleotide sequence ID" value="NZ_BNCB01000002.1"/>
</dbReference>
<evidence type="ECO:0000313" key="9">
    <source>
        <dbReference type="EMBL" id="GHI54424.1"/>
    </source>
</evidence>
<keyword evidence="5 7" id="KW-1133">Transmembrane helix</keyword>
<feature type="domain" description="EamA" evidence="8">
    <location>
        <begin position="157"/>
        <end position="292"/>
    </location>
</feature>
<sequence length="322" mass="33515">MAASRTAVGVACGVTTGLVWGGMFTITKSAYGHVDPYHLAAARFVIAAAVFAVILWVREGRTAFRLEGRALRLWGLATVGFAGFNLCTYVGLQSIPAQSSALVMATMPLVTVLVMWGRTRKAPPAVTLLLVLCALLGVALVLGDGNPARVVTGGVGFGGLLTLFGVAGWVFYTTGAAGFASWSPLRYTTLSCLLGTASIVVITAVCDVTGAIGRPSPSDYVAVWPQLGYVVFAATTVATLTWNMAFRSLGPSNGVLFINLVPVTAFAVQAVRGHRPTAWEITGVCVVLASLAASNAYSRGRARRAARAAAPAPARRTMAGHR</sequence>
<comment type="similarity">
    <text evidence="2">Belongs to the EamA transporter family.</text>
</comment>
<comment type="caution">
    <text evidence="9">The sequence shown here is derived from an EMBL/GenBank/DDBJ whole genome shotgun (WGS) entry which is preliminary data.</text>
</comment>
<feature type="transmembrane region" description="Helical" evidence="7">
    <location>
        <begin position="224"/>
        <end position="242"/>
    </location>
</feature>
<feature type="domain" description="EamA" evidence="8">
    <location>
        <begin position="9"/>
        <end position="142"/>
    </location>
</feature>
<reference evidence="10" key="1">
    <citation type="submission" date="2023-07" db="EMBL/GenBank/DDBJ databases">
        <title>Whole genome shotgun sequence of Streptomyces achromogenes subsp. rubradiris NBRC 14000.</title>
        <authorList>
            <person name="Komaki H."/>
            <person name="Tamura T."/>
        </authorList>
    </citation>
    <scope>NUCLEOTIDE SEQUENCE [LARGE SCALE GENOMIC DNA]</scope>
    <source>
        <strain evidence="10">NBRC 14000</strain>
    </source>
</reference>
<accession>A0ABQ3REX7</accession>
<comment type="subcellular location">
    <subcellularLocation>
        <location evidence="1">Cell membrane</location>
        <topology evidence="1">Multi-pass membrane protein</topology>
    </subcellularLocation>
</comment>
<dbReference type="Pfam" id="PF00892">
    <property type="entry name" value="EamA"/>
    <property type="match status" value="2"/>
</dbReference>
<feature type="transmembrane region" description="Helical" evidence="7">
    <location>
        <begin position="70"/>
        <end position="92"/>
    </location>
</feature>
<dbReference type="InterPro" id="IPR051258">
    <property type="entry name" value="Diverse_Substrate_Transporter"/>
</dbReference>
<evidence type="ECO:0000256" key="6">
    <source>
        <dbReference type="ARBA" id="ARBA00023136"/>
    </source>
</evidence>
<dbReference type="EMBL" id="BNEA01000015">
    <property type="protein sequence ID" value="GHI54424.1"/>
    <property type="molecule type" value="Genomic_DNA"/>
</dbReference>
<evidence type="ECO:0000256" key="4">
    <source>
        <dbReference type="ARBA" id="ARBA00022692"/>
    </source>
</evidence>
<keyword evidence="10" id="KW-1185">Reference proteome</keyword>
<name>A0ABQ3REX7_STRRR</name>
<evidence type="ECO:0000256" key="1">
    <source>
        <dbReference type="ARBA" id="ARBA00004651"/>
    </source>
</evidence>
<evidence type="ECO:0000256" key="2">
    <source>
        <dbReference type="ARBA" id="ARBA00007362"/>
    </source>
</evidence>
<evidence type="ECO:0000256" key="5">
    <source>
        <dbReference type="ARBA" id="ARBA00022989"/>
    </source>
</evidence>
<dbReference type="Proteomes" id="UP000646738">
    <property type="component" value="Unassembled WGS sequence"/>
</dbReference>
<dbReference type="SUPFAM" id="SSF103481">
    <property type="entry name" value="Multidrug resistance efflux transporter EmrE"/>
    <property type="match status" value="2"/>
</dbReference>
<feature type="transmembrane region" description="Helical" evidence="7">
    <location>
        <begin position="155"/>
        <end position="180"/>
    </location>
</feature>
<protein>
    <submittedName>
        <fullName evidence="9">Transporter</fullName>
    </submittedName>
</protein>
<feature type="transmembrane region" description="Helical" evidence="7">
    <location>
        <begin position="37"/>
        <end position="58"/>
    </location>
</feature>
<keyword evidence="6 7" id="KW-0472">Membrane</keyword>
<organism evidence="9 10">
    <name type="scientific">Streptomyces rubradiris</name>
    <name type="common">Streptomyces achromogenes subsp. rubradiris</name>
    <dbReference type="NCBI Taxonomy" id="285531"/>
    <lineage>
        <taxon>Bacteria</taxon>
        <taxon>Bacillati</taxon>
        <taxon>Actinomycetota</taxon>
        <taxon>Actinomycetes</taxon>
        <taxon>Kitasatosporales</taxon>
        <taxon>Streptomycetaceae</taxon>
        <taxon>Streptomyces</taxon>
    </lineage>
</organism>
<proteinExistence type="inferred from homology"/>
<keyword evidence="4 7" id="KW-0812">Transmembrane</keyword>